<dbReference type="NCBIfam" id="TIGR01460">
    <property type="entry name" value="HAD-SF-IIA"/>
    <property type="match status" value="1"/>
</dbReference>
<dbReference type="OrthoDB" id="9810449at2"/>
<dbReference type="Proteomes" id="UP000246018">
    <property type="component" value="Unassembled WGS sequence"/>
</dbReference>
<dbReference type="PANTHER" id="PTHR19288">
    <property type="entry name" value="4-NITROPHENYLPHOSPHATASE-RELATED"/>
    <property type="match status" value="1"/>
</dbReference>
<sequence length="323" mass="33872">MFDLDGVVYVSGHALDGVPERLERVRAAGVHLAFVTNNASRTPEQVAQHLEELGVRAEAKDVVTSAQAAARLLVERFGAGARILMLGGEGLRSALEAEGLVPLEEPDDVVALASGYGPDVRWRDIMRAATLVRDGLPYVASNTDHTIPTSYGLAPGHGVLVGTISGFAGVEPVVAGKPARPLMEETIRRVGGSRPLMVGDRLDTDIEGAHAVGVDSLLVMTGVTHLVDLVAAGPHLRPTYVAADMEGLFEAHPAPAWAEAAATLGGWRAIVEEGRLHVEGSGSSSDWWRVVAVAAWRHLDDAGQPVDIEGLSPPVASEAAARG</sequence>
<dbReference type="InterPro" id="IPR006357">
    <property type="entry name" value="HAD-SF_hydro_IIA"/>
</dbReference>
<dbReference type="InterPro" id="IPR036412">
    <property type="entry name" value="HAD-like_sf"/>
</dbReference>
<name>A0A2T8F549_9ACTN</name>
<dbReference type="Gene3D" id="3.40.50.1000">
    <property type="entry name" value="HAD superfamily/HAD-like"/>
    <property type="match status" value="2"/>
</dbReference>
<dbReference type="EMBL" id="QDGZ01000012">
    <property type="protein sequence ID" value="PVG80829.1"/>
    <property type="molecule type" value="Genomic_DNA"/>
</dbReference>
<dbReference type="AlphaFoldDB" id="A0A2T8F549"/>
<keyword evidence="2" id="KW-0378">Hydrolase</keyword>
<evidence type="ECO:0000259" key="1">
    <source>
        <dbReference type="PROSITE" id="PS50801"/>
    </source>
</evidence>
<dbReference type="Pfam" id="PF13242">
    <property type="entry name" value="Hydrolase_like"/>
    <property type="match status" value="1"/>
</dbReference>
<reference evidence="2 3" key="1">
    <citation type="submission" date="2018-04" db="EMBL/GenBank/DDBJ databases">
        <title>Genome of Nocardioides gansuensis WSJ-1.</title>
        <authorList>
            <person name="Wu S."/>
            <person name="Wang G."/>
        </authorList>
    </citation>
    <scope>NUCLEOTIDE SEQUENCE [LARGE SCALE GENOMIC DNA]</scope>
    <source>
        <strain evidence="2 3">WSJ-1</strain>
    </source>
</reference>
<gene>
    <name evidence="2" type="ORF">DDE18_20770</name>
</gene>
<dbReference type="GO" id="GO:0016791">
    <property type="term" value="F:phosphatase activity"/>
    <property type="evidence" value="ECO:0007669"/>
    <property type="project" value="TreeGrafter"/>
</dbReference>
<evidence type="ECO:0000313" key="2">
    <source>
        <dbReference type="EMBL" id="PVG80829.1"/>
    </source>
</evidence>
<keyword evidence="3" id="KW-1185">Reference proteome</keyword>
<proteinExistence type="predicted"/>
<evidence type="ECO:0000313" key="3">
    <source>
        <dbReference type="Proteomes" id="UP000246018"/>
    </source>
</evidence>
<comment type="caution">
    <text evidence="2">The sequence shown here is derived from an EMBL/GenBank/DDBJ whole genome shotgun (WGS) entry which is preliminary data.</text>
</comment>
<dbReference type="PROSITE" id="PS50801">
    <property type="entry name" value="STAS"/>
    <property type="match status" value="1"/>
</dbReference>
<dbReference type="GO" id="GO:0005737">
    <property type="term" value="C:cytoplasm"/>
    <property type="evidence" value="ECO:0007669"/>
    <property type="project" value="TreeGrafter"/>
</dbReference>
<dbReference type="PANTHER" id="PTHR19288:SF95">
    <property type="entry name" value="D-GLYCEROL 3-PHOSPHATE PHOSPHATASE"/>
    <property type="match status" value="1"/>
</dbReference>
<dbReference type="InterPro" id="IPR023214">
    <property type="entry name" value="HAD_sf"/>
</dbReference>
<accession>A0A2T8F549</accession>
<organism evidence="2 3">
    <name type="scientific">Nocardioides gansuensis</name>
    <dbReference type="NCBI Taxonomy" id="2138300"/>
    <lineage>
        <taxon>Bacteria</taxon>
        <taxon>Bacillati</taxon>
        <taxon>Actinomycetota</taxon>
        <taxon>Actinomycetes</taxon>
        <taxon>Propionibacteriales</taxon>
        <taxon>Nocardioidaceae</taxon>
        <taxon>Nocardioides</taxon>
    </lineage>
</organism>
<dbReference type="SUPFAM" id="SSF56784">
    <property type="entry name" value="HAD-like"/>
    <property type="match status" value="1"/>
</dbReference>
<dbReference type="InterPro" id="IPR002645">
    <property type="entry name" value="STAS_dom"/>
</dbReference>
<dbReference type="Pfam" id="PF13344">
    <property type="entry name" value="Hydrolase_6"/>
    <property type="match status" value="1"/>
</dbReference>
<protein>
    <submittedName>
        <fullName evidence="2">HAD family hydrolase</fullName>
    </submittedName>
</protein>
<feature type="domain" description="STAS" evidence="1">
    <location>
        <begin position="1"/>
        <end position="73"/>
    </location>
</feature>